<dbReference type="InterPro" id="IPR021643">
    <property type="entry name" value="Mediator_Med13_N"/>
</dbReference>
<evidence type="ECO:0000256" key="8">
    <source>
        <dbReference type="ARBA" id="ARBA00023242"/>
    </source>
</evidence>
<reference evidence="16" key="1">
    <citation type="submission" date="2023-06" db="EMBL/GenBank/DDBJ databases">
        <title>Draft genome of Marssonina rosae.</title>
        <authorList>
            <person name="Cheng Q."/>
        </authorList>
    </citation>
    <scope>NUCLEOTIDE SEQUENCE</scope>
    <source>
        <strain evidence="16">R4</strain>
    </source>
</reference>
<evidence type="ECO:0000313" key="16">
    <source>
        <dbReference type="EMBL" id="KAK2627972.1"/>
    </source>
</evidence>
<name>A0AAD9T2N8_9HELO</name>
<feature type="compositionally biased region" description="Polar residues" evidence="12">
    <location>
        <begin position="1364"/>
        <end position="1377"/>
    </location>
</feature>
<evidence type="ECO:0000256" key="4">
    <source>
        <dbReference type="ARBA" id="ARBA00022491"/>
    </source>
</evidence>
<keyword evidence="8 11" id="KW-0539">Nucleus</keyword>
<feature type="compositionally biased region" description="Polar residues" evidence="12">
    <location>
        <begin position="628"/>
        <end position="655"/>
    </location>
</feature>
<feature type="compositionally biased region" description="Polar residues" evidence="12">
    <location>
        <begin position="479"/>
        <end position="493"/>
    </location>
</feature>
<evidence type="ECO:0000259" key="14">
    <source>
        <dbReference type="Pfam" id="PF11597"/>
    </source>
</evidence>
<comment type="caution">
    <text evidence="16">The sequence shown here is derived from an EMBL/GenBank/DDBJ whole genome shotgun (WGS) entry which is preliminary data.</text>
</comment>
<evidence type="ECO:0000256" key="11">
    <source>
        <dbReference type="RuleBase" id="RU364134"/>
    </source>
</evidence>
<feature type="region of interest" description="Disordered" evidence="12">
    <location>
        <begin position="777"/>
        <end position="818"/>
    </location>
</feature>
<comment type="subunit">
    <text evidence="11">Component of the SRB8-11 complex, which itself associates with the Mediator complex.</text>
</comment>
<dbReference type="InterPro" id="IPR009401">
    <property type="entry name" value="Med13_C"/>
</dbReference>
<proteinExistence type="inferred from homology"/>
<feature type="region of interest" description="Disordered" evidence="12">
    <location>
        <begin position="563"/>
        <end position="587"/>
    </location>
</feature>
<keyword evidence="6 11" id="KW-0010">Activator</keyword>
<evidence type="ECO:0000256" key="7">
    <source>
        <dbReference type="ARBA" id="ARBA00023163"/>
    </source>
</evidence>
<dbReference type="InterPro" id="IPR041285">
    <property type="entry name" value="MID_MedPIWI"/>
</dbReference>
<dbReference type="EMBL" id="JAUBYV010000003">
    <property type="protein sequence ID" value="KAK2627972.1"/>
    <property type="molecule type" value="Genomic_DNA"/>
</dbReference>
<gene>
    <name evidence="16" type="ORF">QTJ16_002618</name>
</gene>
<feature type="compositionally biased region" description="Acidic residues" evidence="12">
    <location>
        <begin position="564"/>
        <end position="576"/>
    </location>
</feature>
<evidence type="ECO:0000256" key="1">
    <source>
        <dbReference type="ARBA" id="ARBA00004123"/>
    </source>
</evidence>
<evidence type="ECO:0000256" key="6">
    <source>
        <dbReference type="ARBA" id="ARBA00023159"/>
    </source>
</evidence>
<dbReference type="Pfam" id="PF11597">
    <property type="entry name" value="Med13_N"/>
    <property type="match status" value="1"/>
</dbReference>
<sequence>MEPGECLSNVISFNNFASINYEYFESQTAPAGSARDHLQRTEAGWRQEGRLVQYDPYRDGIWLFQNVTGTGSPTKHSEISAVDVQGLGLLLKDKGTYDPASLARGKQASNVLTTPSTSSSPSSSLESALRNAQALNARSVQANFNLGLVQDSPTPSPGLKPELHNSLKDIHENFISSVLSSTVYFLCYEHGFIPLNSRTLILPFSNSSPLSFRPRNSIELATLDISLTSLGVLVIKAHADMAPGLQTSVSATSSASIASELSPGSSLWLAPSGSAAKLHSIPDEKKLPESMSMAQLQEDPLESRSSGTNSLTIKAWQSRCLEWLSAKGLNSTALEAGGWIHVQILGGHNPYYNGDTQAIPILDESAIVPWPALLCFQTSNSRFQDAQLNGSGSWPCRDPLSFAEDWFTSGDERAATVSNRQKERQAVEALSKEQADLETRALQSNTYSPTALRRSSNAGAMYPTPPDAPQPHVGATPSFDGNASTPGNPNQLITHDAGSVVPSNRSTADVDSDLWGSSSKKERRSSGNTYNDNEKDNDHDNDNGNENLFGDIGGDMFGTHITDDDFNFFDEPDVDELDQKAPSPLPGNLPEIQEEAIMSKKPFPSEIMIQVLETHDAELPSTDHGAPSRQTDNSKNSQPTGITAQISSSEQSNDNVEAVKSPRPYVSLPFSKEVIFQRLDQERIGRKNSKQFRRASLFSRIVFEESLQSVNKKYSSHGQFSFSSKKTRKHEIVPGLPETDYLSSRRKPRDRILEMRNVARIIGEKKLDCEPNIRDPMDHLLASDESSPMSEQDDSSHATEESLVSPLNGMKRKWESDEQDDIASTFDGLAMDFEVSASTPQSASGSQMPLLDADPADWALATYFTTPEPDVDAELNVLTDLERIATAQILADQAIWGTLRLPDTASNETSMLADATSATRQLMHSLTQALKSCLKDGNTCTMRSFMDIQGIPVLNQALRLPPRPMQNLRGPIGQDARPNTLFPIPPPQLEVRRSDMKMSILPASVPFWENLGLGPSKGTKDVNAVCVYPNFDGLAMCASAFLDQMKSVYESSRFGTHDRLVSKEIGNGLLPFAIDLLSQDKMQYLAVLRETVSRLSRNLASSTAGEKNYVIYFVYPVDNKVLLVHICSAFQHLFNLYRKAVSERRPSSVNELVLQLVPMDLIASPTSVAVPLPSKYFKLSMEVYDRCINFSSSTSSPAIMLEQPLPRTIDFKLSVNPSASVLQENTCLHIAYAQSIDDRWITAAWTDNMGTQQMTASYCLGRKNEPISTPFTDVANEIWETTLQILLSQKIHWRIIIARVGVMDNSELDFWIGLASTESNAQISLTLVTVQTNPSLRLLPAPVTLTPNGSTAQSVITPVSTPQALQTSIGSPDTATTPIRGVPTSVSTPVEAPIEPDSDARLVDYADRSWGAVLSHRLNNSNSLVESNPALISGYLLKRGGLNNNDPPIVMEVNIVHSEVVGNPRTFHESILREVLGYYRGLGTLARTRGVVDAVKDIRPWHIAAAEKAVKALYMLM</sequence>
<dbReference type="Proteomes" id="UP001285354">
    <property type="component" value="Unassembled WGS sequence"/>
</dbReference>
<dbReference type="Pfam" id="PF06333">
    <property type="entry name" value="Med13_C"/>
    <property type="match status" value="1"/>
</dbReference>
<feature type="compositionally biased region" description="Polar residues" evidence="12">
    <location>
        <begin position="441"/>
        <end position="458"/>
    </location>
</feature>
<dbReference type="GO" id="GO:0045944">
    <property type="term" value="P:positive regulation of transcription by RNA polymerase II"/>
    <property type="evidence" value="ECO:0007669"/>
    <property type="project" value="TreeGrafter"/>
</dbReference>
<feature type="compositionally biased region" description="Basic and acidic residues" evidence="12">
    <location>
        <begin position="532"/>
        <end position="542"/>
    </location>
</feature>
<protein>
    <recommendedName>
        <fullName evidence="3 11">Mediator of RNA polymerase II transcription subunit 13</fullName>
    </recommendedName>
    <alternativeName>
        <fullName evidence="10 11">Mediator complex subunit 13</fullName>
    </alternativeName>
</protein>
<feature type="domain" description="Mediator complex subunit Med13 C-terminal" evidence="13">
    <location>
        <begin position="1196"/>
        <end position="1506"/>
    </location>
</feature>
<organism evidence="16 17">
    <name type="scientific">Diplocarpon rosae</name>
    <dbReference type="NCBI Taxonomy" id="946125"/>
    <lineage>
        <taxon>Eukaryota</taxon>
        <taxon>Fungi</taxon>
        <taxon>Dikarya</taxon>
        <taxon>Ascomycota</taxon>
        <taxon>Pezizomycotina</taxon>
        <taxon>Leotiomycetes</taxon>
        <taxon>Helotiales</taxon>
        <taxon>Drepanopezizaceae</taxon>
        <taxon>Diplocarpon</taxon>
    </lineage>
</organism>
<dbReference type="GO" id="GO:0016592">
    <property type="term" value="C:mediator complex"/>
    <property type="evidence" value="ECO:0007669"/>
    <property type="project" value="InterPro"/>
</dbReference>
<keyword evidence="4 11" id="KW-0678">Repressor</keyword>
<evidence type="ECO:0000259" key="13">
    <source>
        <dbReference type="Pfam" id="PF06333"/>
    </source>
</evidence>
<accession>A0AAD9T2N8</accession>
<keyword evidence="7 11" id="KW-0804">Transcription</keyword>
<keyword evidence="17" id="KW-1185">Reference proteome</keyword>
<evidence type="ECO:0000259" key="15">
    <source>
        <dbReference type="Pfam" id="PF18296"/>
    </source>
</evidence>
<evidence type="ECO:0000256" key="9">
    <source>
        <dbReference type="ARBA" id="ARBA00025661"/>
    </source>
</evidence>
<evidence type="ECO:0000256" key="3">
    <source>
        <dbReference type="ARBA" id="ARBA00019618"/>
    </source>
</evidence>
<keyword evidence="5 11" id="KW-0805">Transcription regulation</keyword>
<dbReference type="Pfam" id="PF18296">
    <property type="entry name" value="MID_MedPIWI"/>
    <property type="match status" value="1"/>
</dbReference>
<comment type="subcellular location">
    <subcellularLocation>
        <location evidence="1 11">Nucleus</location>
    </subcellularLocation>
</comment>
<feature type="domain" description="MID" evidence="15">
    <location>
        <begin position="1020"/>
        <end position="1187"/>
    </location>
</feature>
<evidence type="ECO:0000313" key="17">
    <source>
        <dbReference type="Proteomes" id="UP001285354"/>
    </source>
</evidence>
<dbReference type="InterPro" id="IPR051139">
    <property type="entry name" value="Mediator_complx_sub13"/>
</dbReference>
<feature type="region of interest" description="Disordered" evidence="12">
    <location>
        <begin position="619"/>
        <end position="660"/>
    </location>
</feature>
<dbReference type="PANTHER" id="PTHR48249">
    <property type="entry name" value="MEDIATOR OF RNA POLYMERASE II TRANSCRIPTION SUBUNIT 13"/>
    <property type="match status" value="1"/>
</dbReference>
<evidence type="ECO:0000256" key="2">
    <source>
        <dbReference type="ARBA" id="ARBA00009354"/>
    </source>
</evidence>
<dbReference type="PANTHER" id="PTHR48249:SF3">
    <property type="entry name" value="MEDIATOR OF RNA POLYMERASE II TRANSCRIPTION SUBUNIT 13"/>
    <property type="match status" value="1"/>
</dbReference>
<feature type="region of interest" description="Disordered" evidence="12">
    <location>
        <begin position="1364"/>
        <end position="1394"/>
    </location>
</feature>
<comment type="function">
    <text evidence="9 11">Component of the SRB8-11 complex. The SRB8-11 complex is a regulatory module of the Mediator complex which is itself involved in regulation of basal and activated RNA polymerase II-dependent transcription. The SRB8-11 complex may be involved in the transcriptional repression of a subset of genes regulated by Mediator. It may inhibit the association of the Mediator complex with RNA polymerase II to form the holoenzyme complex.</text>
</comment>
<dbReference type="GO" id="GO:0003713">
    <property type="term" value="F:transcription coactivator activity"/>
    <property type="evidence" value="ECO:0007669"/>
    <property type="project" value="TreeGrafter"/>
</dbReference>
<comment type="similarity">
    <text evidence="2 11">Belongs to the Mediator complex subunit 13 family.</text>
</comment>
<evidence type="ECO:0000256" key="10">
    <source>
        <dbReference type="ARBA" id="ARBA00032008"/>
    </source>
</evidence>
<evidence type="ECO:0000256" key="12">
    <source>
        <dbReference type="SAM" id="MobiDB-lite"/>
    </source>
</evidence>
<feature type="region of interest" description="Disordered" evidence="12">
    <location>
        <begin position="432"/>
        <end position="551"/>
    </location>
</feature>
<evidence type="ECO:0000256" key="5">
    <source>
        <dbReference type="ARBA" id="ARBA00023015"/>
    </source>
</evidence>
<feature type="domain" description="Mediator complex subunit Med13 N-terminal" evidence="14">
    <location>
        <begin position="3"/>
        <end position="377"/>
    </location>
</feature>